<feature type="compositionally biased region" description="Low complexity" evidence="1">
    <location>
        <begin position="103"/>
        <end position="120"/>
    </location>
</feature>
<gene>
    <name evidence="2" type="ORF">HJG63_010044</name>
</gene>
<comment type="caution">
    <text evidence="2">The sequence shown here is derived from an EMBL/GenBank/DDBJ whole genome shotgun (WGS) entry which is preliminary data.</text>
</comment>
<evidence type="ECO:0000256" key="1">
    <source>
        <dbReference type="SAM" id="MobiDB-lite"/>
    </source>
</evidence>
<reference evidence="2 3" key="1">
    <citation type="journal article" date="2020" name="Nature">
        <title>Six reference-quality genomes reveal evolution of bat adaptations.</title>
        <authorList>
            <person name="Jebb D."/>
            <person name="Huang Z."/>
            <person name="Pippel M."/>
            <person name="Hughes G.M."/>
            <person name="Lavrichenko K."/>
            <person name="Devanna P."/>
            <person name="Winkler S."/>
            <person name="Jermiin L.S."/>
            <person name="Skirmuntt E.C."/>
            <person name="Katzourakis A."/>
            <person name="Burkitt-Gray L."/>
            <person name="Ray D.A."/>
            <person name="Sullivan K.A.M."/>
            <person name="Roscito J.G."/>
            <person name="Kirilenko B.M."/>
            <person name="Davalos L.M."/>
            <person name="Corthals A.P."/>
            <person name="Power M.L."/>
            <person name="Jones G."/>
            <person name="Ransome R.D."/>
            <person name="Dechmann D.K.N."/>
            <person name="Locatelli A.G."/>
            <person name="Puechmaille S.J."/>
            <person name="Fedrigo O."/>
            <person name="Jarvis E.D."/>
            <person name="Hiller M."/>
            <person name="Vernes S.C."/>
            <person name="Myers E.W."/>
            <person name="Teeling E.C."/>
        </authorList>
    </citation>
    <scope>NUCLEOTIDE SEQUENCE [LARGE SCALE GENOMIC DNA]</scope>
    <source>
        <strain evidence="2">MRouAeg1</strain>
        <tissue evidence="2">Muscle</tissue>
    </source>
</reference>
<name>A0A7J8B8C6_ROUAE</name>
<dbReference type="AlphaFoldDB" id="A0A7J8B8C6"/>
<feature type="region of interest" description="Disordered" evidence="1">
    <location>
        <begin position="78"/>
        <end position="138"/>
    </location>
</feature>
<dbReference type="Proteomes" id="UP000593571">
    <property type="component" value="Unassembled WGS sequence"/>
</dbReference>
<protein>
    <submittedName>
        <fullName evidence="2">Uncharacterized protein</fullName>
    </submittedName>
</protein>
<organism evidence="2 3">
    <name type="scientific">Rousettus aegyptiacus</name>
    <name type="common">Egyptian fruit bat</name>
    <name type="synonym">Pteropus aegyptiacus</name>
    <dbReference type="NCBI Taxonomy" id="9407"/>
    <lineage>
        <taxon>Eukaryota</taxon>
        <taxon>Metazoa</taxon>
        <taxon>Chordata</taxon>
        <taxon>Craniata</taxon>
        <taxon>Vertebrata</taxon>
        <taxon>Euteleostomi</taxon>
        <taxon>Mammalia</taxon>
        <taxon>Eutheria</taxon>
        <taxon>Laurasiatheria</taxon>
        <taxon>Chiroptera</taxon>
        <taxon>Yinpterochiroptera</taxon>
        <taxon>Pteropodoidea</taxon>
        <taxon>Pteropodidae</taxon>
        <taxon>Rousettinae</taxon>
        <taxon>Rousettus</taxon>
    </lineage>
</organism>
<dbReference type="EMBL" id="JACASE010000019">
    <property type="protein sequence ID" value="KAF6394719.1"/>
    <property type="molecule type" value="Genomic_DNA"/>
</dbReference>
<proteinExistence type="predicted"/>
<keyword evidence="3" id="KW-1185">Reference proteome</keyword>
<accession>A0A7J8B8C6</accession>
<evidence type="ECO:0000313" key="3">
    <source>
        <dbReference type="Proteomes" id="UP000593571"/>
    </source>
</evidence>
<evidence type="ECO:0000313" key="2">
    <source>
        <dbReference type="EMBL" id="KAF6394719.1"/>
    </source>
</evidence>
<sequence>MTPRRFIDARGLLSEVVHRRGRGRPPDRVVASVSSGMSKEVTVQGRRIQNGTILPFSNKFQRSEGHGRRLVTIFNGALGEMDGEPPRGPGHVSWVHTPPDVTPAASLPSPSPPQALAGSPDAEQRAPPTGPPRASPGHMGFVVPLLKQLFPDYTNAHPVEKERNPHMLRSLFILFV</sequence>